<proteinExistence type="inferred from homology"/>
<accession>A0ABV0ZG60</accession>
<protein>
    <submittedName>
        <fullName evidence="3">Uncharacterized protein</fullName>
    </submittedName>
</protein>
<dbReference type="Proteomes" id="UP001469553">
    <property type="component" value="Unassembled WGS sequence"/>
</dbReference>
<dbReference type="PANTHER" id="PTHR11220:SF1">
    <property type="entry name" value="HEME-BINDING PROTEIN 2"/>
    <property type="match status" value="1"/>
</dbReference>
<feature type="signal peptide" evidence="2">
    <location>
        <begin position="1"/>
        <end position="17"/>
    </location>
</feature>
<comment type="similarity">
    <text evidence="1">Belongs to the HEBP family.</text>
</comment>
<dbReference type="EMBL" id="JAHRIP010061727">
    <property type="protein sequence ID" value="MEQ2305219.1"/>
    <property type="molecule type" value="Genomic_DNA"/>
</dbReference>
<keyword evidence="2" id="KW-0732">Signal</keyword>
<sequence>ICLSGFVGLLLVLTAEARVGNSSLLEFCRETEQCLLFDLICKTPKYEVRHYDSVKWVSTDYTTFSMELMMVPSFWRLYGYITGENEKG</sequence>
<name>A0ABV0ZG60_9TELE</name>
<keyword evidence="4" id="KW-1185">Reference proteome</keyword>
<dbReference type="SUPFAM" id="SSF55136">
    <property type="entry name" value="Probable bacterial effector-binding domain"/>
    <property type="match status" value="1"/>
</dbReference>
<evidence type="ECO:0000313" key="3">
    <source>
        <dbReference type="EMBL" id="MEQ2305219.1"/>
    </source>
</evidence>
<evidence type="ECO:0000256" key="1">
    <source>
        <dbReference type="ARBA" id="ARBA00009817"/>
    </source>
</evidence>
<feature type="non-terminal residue" evidence="3">
    <location>
        <position position="1"/>
    </location>
</feature>
<gene>
    <name evidence="3" type="ORF">AMECASPLE_035500</name>
</gene>
<dbReference type="Gene3D" id="3.20.80.10">
    <property type="entry name" value="Regulatory factor, effector binding domain"/>
    <property type="match status" value="1"/>
</dbReference>
<reference evidence="3 4" key="1">
    <citation type="submission" date="2021-06" db="EMBL/GenBank/DDBJ databases">
        <authorList>
            <person name="Palmer J.M."/>
        </authorList>
    </citation>
    <scope>NUCLEOTIDE SEQUENCE [LARGE SCALE GENOMIC DNA]</scope>
    <source>
        <strain evidence="3 4">AS_MEX2019</strain>
        <tissue evidence="3">Muscle</tissue>
    </source>
</reference>
<organism evidence="3 4">
    <name type="scientific">Ameca splendens</name>
    <dbReference type="NCBI Taxonomy" id="208324"/>
    <lineage>
        <taxon>Eukaryota</taxon>
        <taxon>Metazoa</taxon>
        <taxon>Chordata</taxon>
        <taxon>Craniata</taxon>
        <taxon>Vertebrata</taxon>
        <taxon>Euteleostomi</taxon>
        <taxon>Actinopterygii</taxon>
        <taxon>Neopterygii</taxon>
        <taxon>Teleostei</taxon>
        <taxon>Neoteleostei</taxon>
        <taxon>Acanthomorphata</taxon>
        <taxon>Ovalentaria</taxon>
        <taxon>Atherinomorphae</taxon>
        <taxon>Cyprinodontiformes</taxon>
        <taxon>Goodeidae</taxon>
        <taxon>Ameca</taxon>
    </lineage>
</organism>
<evidence type="ECO:0000313" key="4">
    <source>
        <dbReference type="Proteomes" id="UP001469553"/>
    </source>
</evidence>
<evidence type="ECO:0000256" key="2">
    <source>
        <dbReference type="SAM" id="SignalP"/>
    </source>
</evidence>
<dbReference type="InterPro" id="IPR011256">
    <property type="entry name" value="Reg_factor_effector_dom_sf"/>
</dbReference>
<feature type="chain" id="PRO_5047104025" evidence="2">
    <location>
        <begin position="18"/>
        <end position="88"/>
    </location>
</feature>
<dbReference type="PANTHER" id="PTHR11220">
    <property type="entry name" value="HEME-BINDING PROTEIN-RELATED"/>
    <property type="match status" value="1"/>
</dbReference>
<dbReference type="InterPro" id="IPR006917">
    <property type="entry name" value="SOUL_heme-bd"/>
</dbReference>
<comment type="caution">
    <text evidence="3">The sequence shown here is derived from an EMBL/GenBank/DDBJ whole genome shotgun (WGS) entry which is preliminary data.</text>
</comment>
<dbReference type="Pfam" id="PF04832">
    <property type="entry name" value="SOUL"/>
    <property type="match status" value="1"/>
</dbReference>